<dbReference type="InParanoid" id="A0A5C7EUB7"/>
<evidence type="ECO:0000256" key="4">
    <source>
        <dbReference type="ARBA" id="ARBA00016244"/>
    </source>
</evidence>
<dbReference type="GO" id="GO:0005576">
    <property type="term" value="C:extracellular region"/>
    <property type="evidence" value="ECO:0007669"/>
    <property type="project" value="UniProtKB-SubCell"/>
</dbReference>
<dbReference type="InterPro" id="IPR053927">
    <property type="entry name" value="FlgK_helical"/>
</dbReference>
<dbReference type="AlphaFoldDB" id="A0A5C7EUB7"/>
<name>A0A5C7EUB7_9PROT</name>
<dbReference type="FunCoup" id="A0A5C7EUB7">
    <property type="interactions" value="82"/>
</dbReference>
<evidence type="ECO:0000259" key="9">
    <source>
        <dbReference type="Pfam" id="PF21158"/>
    </source>
</evidence>
<feature type="domain" description="Flagellar basal-body/hook protein C-terminal" evidence="8">
    <location>
        <begin position="595"/>
        <end position="633"/>
    </location>
</feature>
<keyword evidence="5" id="KW-0964">Secreted</keyword>
<dbReference type="GO" id="GO:0009424">
    <property type="term" value="C:bacterial-type flagellum hook"/>
    <property type="evidence" value="ECO:0007669"/>
    <property type="project" value="InterPro"/>
</dbReference>
<evidence type="ECO:0000256" key="6">
    <source>
        <dbReference type="ARBA" id="ARBA00023143"/>
    </source>
</evidence>
<evidence type="ECO:0000259" key="7">
    <source>
        <dbReference type="Pfam" id="PF00460"/>
    </source>
</evidence>
<evidence type="ECO:0000256" key="1">
    <source>
        <dbReference type="ARBA" id="ARBA00004365"/>
    </source>
</evidence>
<dbReference type="InterPro" id="IPR002371">
    <property type="entry name" value="FlgK"/>
</dbReference>
<evidence type="ECO:0000259" key="10">
    <source>
        <dbReference type="Pfam" id="PF22638"/>
    </source>
</evidence>
<evidence type="ECO:0000313" key="12">
    <source>
        <dbReference type="Proteomes" id="UP000321201"/>
    </source>
</evidence>
<comment type="caution">
    <text evidence="11">The sequence shown here is derived from an EMBL/GenBank/DDBJ whole genome shotgun (WGS) entry which is preliminary data.</text>
</comment>
<comment type="subcellular location">
    <subcellularLocation>
        <location evidence="1">Bacterial flagellum</location>
    </subcellularLocation>
    <subcellularLocation>
        <location evidence="2">Secreted</location>
    </subcellularLocation>
</comment>
<dbReference type="PANTHER" id="PTHR30033:SF1">
    <property type="entry name" value="FLAGELLAR HOOK-ASSOCIATED PROTEIN 1"/>
    <property type="match status" value="1"/>
</dbReference>
<proteinExistence type="inferred from homology"/>
<keyword evidence="11" id="KW-0282">Flagellum</keyword>
<comment type="similarity">
    <text evidence="3">Belongs to the flagella basal body rod proteins family.</text>
</comment>
<dbReference type="RefSeq" id="WP_147799781.1">
    <property type="nucleotide sequence ID" value="NZ_VPFL01000010.1"/>
</dbReference>
<feature type="domain" description="Flagellar basal body rod protein N-terminal" evidence="7">
    <location>
        <begin position="6"/>
        <end position="35"/>
    </location>
</feature>
<accession>A0A5C7EUB7</accession>
<dbReference type="OrthoDB" id="9802553at2"/>
<dbReference type="InterPro" id="IPR049119">
    <property type="entry name" value="FlgK_D2-like"/>
</dbReference>
<evidence type="ECO:0000256" key="5">
    <source>
        <dbReference type="ARBA" id="ARBA00022525"/>
    </source>
</evidence>
<reference evidence="11 12" key="1">
    <citation type="submission" date="2019-08" db="EMBL/GenBank/DDBJ databases">
        <title>Pelomicrobium methylotrophicum gen. nov., sp. nov. a moderately thermophilic, facultatively anaerobic, lithoautotrophic and methylotrophic bacterium isolated from a terrestrial mud volcano.</title>
        <authorList>
            <person name="Slobodkina G.B."/>
            <person name="Merkel A.Y."/>
            <person name="Slobodkin A.I."/>
        </authorList>
    </citation>
    <scope>NUCLEOTIDE SEQUENCE [LARGE SCALE GENOMIC DNA]</scope>
    <source>
        <strain evidence="11 12">SM250</strain>
    </source>
</reference>
<evidence type="ECO:0000256" key="3">
    <source>
        <dbReference type="ARBA" id="ARBA00009677"/>
    </source>
</evidence>
<dbReference type="SUPFAM" id="SSF64518">
    <property type="entry name" value="Phase 1 flagellin"/>
    <property type="match status" value="2"/>
</dbReference>
<feature type="domain" description="Flagellar hook-associated protein FlgK helical" evidence="10">
    <location>
        <begin position="94"/>
        <end position="328"/>
    </location>
</feature>
<sequence length="635" mass="65368">MGNSILNIGVTALTAAQTGLVTVGHNIANVNTPGYSRQQVIQAANTALRAGAGYLGQGTQVVRIERLYNQFLAQQVLSAEGAAAELSAHYERIRQLDNLLADTTAGLTPALSDFFGGLNDLATHPASPASRQAVLSSAEALVARFRLLDTRLEEMRTAANRQVEASVAAINGYARQIAALNQNIALAGGADGATPPNDLLDQRDALVAQLNREIQATVVRQDDGAYNVFIGNGQPLVVGAVASTLSAVADPADPTRTAVALATGAGTVVLKEELLTGGRLGGELAFRRETLDPARNELGRIAMVLAQTLNDQHRLGQDLKGNLGGALFAVASPRVTPHTANGGSAVVAATVTDASALTVSDYRLSYDGTNYTLTRLADGTVTTFGGFPQTVDGITLTLTSGTAAAGDSFLIRPTVDGARDLRLLITDPAQLAAAVPIVTAAGSGNTGTGRISAGEVVGPPPTDPNLREPVTITFNDPPTTFNVTGTGTGNPVNVAYTPGGVISYNGWRVVIDGAPAAGDRFSIEPNTGGVSDGRNAVKLAALATAGTIGGGTASYQAAYASLVSRIGNATRALEVTSTAQTNLARQVQEALGSVTGVNLDEEAANLLRYQQAYQAAAKVVQIASRLFDTLLELGR</sequence>
<dbReference type="Pfam" id="PF21158">
    <property type="entry name" value="flgK_1st_1"/>
    <property type="match status" value="1"/>
</dbReference>
<keyword evidence="6" id="KW-0975">Bacterial flagellum</keyword>
<dbReference type="InterPro" id="IPR010930">
    <property type="entry name" value="Flg_bb/hook_C_dom"/>
</dbReference>
<evidence type="ECO:0000256" key="2">
    <source>
        <dbReference type="ARBA" id="ARBA00004613"/>
    </source>
</evidence>
<evidence type="ECO:0000313" key="11">
    <source>
        <dbReference type="EMBL" id="TXF11818.1"/>
    </source>
</evidence>
<dbReference type="NCBIfam" id="TIGR02492">
    <property type="entry name" value="flgK_ends"/>
    <property type="match status" value="1"/>
</dbReference>
<keyword evidence="11" id="KW-0969">Cilium</keyword>
<dbReference type="PANTHER" id="PTHR30033">
    <property type="entry name" value="FLAGELLAR HOOK-ASSOCIATED PROTEIN 1"/>
    <property type="match status" value="1"/>
</dbReference>
<dbReference type="PRINTS" id="PR01005">
    <property type="entry name" value="FLGHOOKAP1"/>
</dbReference>
<dbReference type="Gene3D" id="1.20.1330.10">
    <property type="entry name" value="f41 fragment of flagellin, N-terminal domain"/>
    <property type="match status" value="1"/>
</dbReference>
<protein>
    <recommendedName>
        <fullName evidence="4">Flagellar hook-associated protein 1</fullName>
    </recommendedName>
</protein>
<dbReference type="Proteomes" id="UP000321201">
    <property type="component" value="Unassembled WGS sequence"/>
</dbReference>
<dbReference type="Pfam" id="PF06429">
    <property type="entry name" value="Flg_bbr_C"/>
    <property type="match status" value="1"/>
</dbReference>
<gene>
    <name evidence="11" type="primary">flgK</name>
    <name evidence="11" type="ORF">FR698_08535</name>
</gene>
<dbReference type="Pfam" id="PF22638">
    <property type="entry name" value="FlgK_D1"/>
    <property type="match status" value="1"/>
</dbReference>
<dbReference type="InterPro" id="IPR001444">
    <property type="entry name" value="Flag_bb_rod_N"/>
</dbReference>
<evidence type="ECO:0000259" key="8">
    <source>
        <dbReference type="Pfam" id="PF06429"/>
    </source>
</evidence>
<feature type="domain" description="Flagellar hook-associated protein 1 D2-like" evidence="9">
    <location>
        <begin position="339"/>
        <end position="413"/>
    </location>
</feature>
<dbReference type="GO" id="GO:0005198">
    <property type="term" value="F:structural molecule activity"/>
    <property type="evidence" value="ECO:0007669"/>
    <property type="project" value="InterPro"/>
</dbReference>
<dbReference type="Pfam" id="PF00460">
    <property type="entry name" value="Flg_bb_rod"/>
    <property type="match status" value="1"/>
</dbReference>
<keyword evidence="11" id="KW-0966">Cell projection</keyword>
<dbReference type="GO" id="GO:0044780">
    <property type="term" value="P:bacterial-type flagellum assembly"/>
    <property type="evidence" value="ECO:0007669"/>
    <property type="project" value="InterPro"/>
</dbReference>
<dbReference type="EMBL" id="VPFL01000010">
    <property type="protein sequence ID" value="TXF11818.1"/>
    <property type="molecule type" value="Genomic_DNA"/>
</dbReference>
<keyword evidence="12" id="KW-1185">Reference proteome</keyword>
<organism evidence="11 12">
    <name type="scientific">Pelomicrobium methylotrophicum</name>
    <dbReference type="NCBI Taxonomy" id="2602750"/>
    <lineage>
        <taxon>Bacteria</taxon>
        <taxon>Pseudomonadati</taxon>
        <taxon>Pseudomonadota</taxon>
        <taxon>Hydrogenophilia</taxon>
        <taxon>Hydrogenophilia incertae sedis</taxon>
        <taxon>Pelomicrobium</taxon>
    </lineage>
</organism>